<dbReference type="SMART" id="SM00470">
    <property type="entry name" value="ParB"/>
    <property type="match status" value="1"/>
</dbReference>
<evidence type="ECO:0000256" key="3">
    <source>
        <dbReference type="ARBA" id="ARBA00023125"/>
    </source>
</evidence>
<dbReference type="NCBIfam" id="TIGR00180">
    <property type="entry name" value="parB_part"/>
    <property type="match status" value="1"/>
</dbReference>
<keyword evidence="2" id="KW-0159">Chromosome partition</keyword>
<reference evidence="6" key="1">
    <citation type="submission" date="2018-08" db="EMBL/GenBank/DDBJ databases">
        <title>Murine metabolic-syndrome-specific gut microbial biobank.</title>
        <authorList>
            <person name="Liu C."/>
        </authorList>
    </citation>
    <scope>NUCLEOTIDE SEQUENCE [LARGE SCALE GENOMIC DNA]</scope>
    <source>
        <strain evidence="6">Z82</strain>
    </source>
</reference>
<accession>A0A7C9N8C0</accession>
<dbReference type="GO" id="GO:0003677">
    <property type="term" value="F:DNA binding"/>
    <property type="evidence" value="ECO:0007669"/>
    <property type="project" value="UniProtKB-KW"/>
</dbReference>
<dbReference type="AlphaFoldDB" id="A0A7C9N8C0"/>
<evidence type="ECO:0000256" key="4">
    <source>
        <dbReference type="SAM" id="MobiDB-lite"/>
    </source>
</evidence>
<dbReference type="InterPro" id="IPR036086">
    <property type="entry name" value="ParB/Sulfiredoxin_sf"/>
</dbReference>
<comment type="caution">
    <text evidence="6">The sequence shown here is derived from an EMBL/GenBank/DDBJ whole genome shotgun (WGS) entry which is preliminary data.</text>
</comment>
<gene>
    <name evidence="6" type="ORF">D1639_03165</name>
</gene>
<keyword evidence="3" id="KW-0238">DNA-binding</keyword>
<dbReference type="InterPro" id="IPR004437">
    <property type="entry name" value="ParB/RepB/Spo0J"/>
</dbReference>
<dbReference type="Gene3D" id="3.90.1530.30">
    <property type="match status" value="1"/>
</dbReference>
<evidence type="ECO:0000256" key="1">
    <source>
        <dbReference type="ARBA" id="ARBA00006295"/>
    </source>
</evidence>
<proteinExistence type="inferred from homology"/>
<dbReference type="InterPro" id="IPR003115">
    <property type="entry name" value="ParB_N"/>
</dbReference>
<dbReference type="InterPro" id="IPR041468">
    <property type="entry name" value="HTH_ParB/Spo0J"/>
</dbReference>
<dbReference type="SUPFAM" id="SSF109709">
    <property type="entry name" value="KorB DNA-binding domain-like"/>
    <property type="match status" value="1"/>
</dbReference>
<dbReference type="FunFam" id="1.10.10.2830:FF:000001">
    <property type="entry name" value="Chromosome partitioning protein ParB"/>
    <property type="match status" value="1"/>
</dbReference>
<dbReference type="Pfam" id="PF17762">
    <property type="entry name" value="HTH_ParB"/>
    <property type="match status" value="1"/>
</dbReference>
<feature type="compositionally biased region" description="Basic and acidic residues" evidence="4">
    <location>
        <begin position="1"/>
        <end position="14"/>
    </location>
</feature>
<dbReference type="InterPro" id="IPR050336">
    <property type="entry name" value="Chromosome_partition/occlusion"/>
</dbReference>
<feature type="compositionally biased region" description="Polar residues" evidence="4">
    <location>
        <begin position="72"/>
        <end position="82"/>
    </location>
</feature>
<dbReference type="FunFam" id="3.90.1530.30:FF:000001">
    <property type="entry name" value="Chromosome partitioning protein ParB"/>
    <property type="match status" value="1"/>
</dbReference>
<evidence type="ECO:0000259" key="5">
    <source>
        <dbReference type="SMART" id="SM00470"/>
    </source>
</evidence>
<comment type="similarity">
    <text evidence="1">Belongs to the ParB family.</text>
</comment>
<name>A0A7C9N8C0_9BACT</name>
<dbReference type="EMBL" id="QWKH01000012">
    <property type="protein sequence ID" value="NBI34045.1"/>
    <property type="molecule type" value="Genomic_DNA"/>
</dbReference>
<feature type="region of interest" description="Disordered" evidence="4">
    <location>
        <begin position="1"/>
        <end position="92"/>
    </location>
</feature>
<dbReference type="Gene3D" id="1.10.10.2830">
    <property type="match status" value="1"/>
</dbReference>
<protein>
    <submittedName>
        <fullName evidence="6">ParB/RepB/Spo0J family partition protein</fullName>
    </submittedName>
</protein>
<organism evidence="6">
    <name type="scientific">Muribaculaceae bacterium Z82</name>
    <dbReference type="NCBI Taxonomy" id="2304548"/>
    <lineage>
        <taxon>Bacteria</taxon>
        <taxon>Pseudomonadati</taxon>
        <taxon>Bacteroidota</taxon>
        <taxon>Bacteroidia</taxon>
        <taxon>Bacteroidales</taxon>
        <taxon>Muribaculaceae</taxon>
    </lineage>
</organism>
<dbReference type="GO" id="GO:0007059">
    <property type="term" value="P:chromosome segregation"/>
    <property type="evidence" value="ECO:0007669"/>
    <property type="project" value="UniProtKB-KW"/>
</dbReference>
<evidence type="ECO:0000313" key="6">
    <source>
        <dbReference type="EMBL" id="NBI34045.1"/>
    </source>
</evidence>
<dbReference type="SUPFAM" id="SSF110849">
    <property type="entry name" value="ParB/Sulfiredoxin"/>
    <property type="match status" value="1"/>
</dbReference>
<evidence type="ECO:0000256" key="2">
    <source>
        <dbReference type="ARBA" id="ARBA00022829"/>
    </source>
</evidence>
<dbReference type="CDD" id="cd16393">
    <property type="entry name" value="SPO0J_N"/>
    <property type="match status" value="1"/>
</dbReference>
<dbReference type="GO" id="GO:0045881">
    <property type="term" value="P:positive regulation of sporulation resulting in formation of a cellular spore"/>
    <property type="evidence" value="ECO:0007669"/>
    <property type="project" value="TreeGrafter"/>
</dbReference>
<feature type="domain" description="ParB-like N-terminal" evidence="5">
    <location>
        <begin position="79"/>
        <end position="169"/>
    </location>
</feature>
<dbReference type="Pfam" id="PF02195">
    <property type="entry name" value="ParB_N"/>
    <property type="match status" value="1"/>
</dbReference>
<dbReference type="GO" id="GO:0005694">
    <property type="term" value="C:chromosome"/>
    <property type="evidence" value="ECO:0007669"/>
    <property type="project" value="TreeGrafter"/>
</dbReference>
<dbReference type="PANTHER" id="PTHR33375">
    <property type="entry name" value="CHROMOSOME-PARTITIONING PROTEIN PARB-RELATED"/>
    <property type="match status" value="1"/>
</dbReference>
<sequence length="340" mass="37745">MRPARVENPPEKASQEAAGEPKGPKTYAQRAAEVFSRRQVAAPKSKTADVSSTTAAEDDAVVEVESSVRAGSVTTRGNNEVPVSSVEPNPDQPRIAFNQEDLEELAQSIRKNGMIQPILVRPLGANRYQIIAGERRWQACKMAGMKMIPVSIREADDDGAIELALVENLHRNDLNPIEEAYAYKRLMDKQGLTQSELAQMMSKGRSTIANAIRLLDLPESAQQLLFEGKITPGHARAILSIPSKEGREALTKKLVEEKLSVRDTENLARLFAHKRPEPPRKQPMPPSFKKAARSLRRMLQTGVRVKVSGGKNRLEIEFKDEEDLQRLLAEFAAARKAKKD</sequence>
<dbReference type="PANTHER" id="PTHR33375:SF1">
    <property type="entry name" value="CHROMOSOME-PARTITIONING PROTEIN PARB-RELATED"/>
    <property type="match status" value="1"/>
</dbReference>